<dbReference type="Gene3D" id="2.40.50.140">
    <property type="entry name" value="Nucleic acid-binding proteins"/>
    <property type="match status" value="1"/>
</dbReference>
<evidence type="ECO:0000256" key="2">
    <source>
        <dbReference type="ARBA" id="ARBA00007223"/>
    </source>
</evidence>
<dbReference type="PANTHER" id="PTHR10602:SF0">
    <property type="entry name" value="EUKARYOTIC TRANSLATION INITIATION FACTOR 2 SUBUNIT 1"/>
    <property type="match status" value="1"/>
</dbReference>
<feature type="transmembrane region" description="Helical" evidence="12">
    <location>
        <begin position="887"/>
        <end position="906"/>
    </location>
</feature>
<proteinExistence type="inferred from homology"/>
<dbReference type="SUPFAM" id="SSF116742">
    <property type="entry name" value="eIF2alpha middle domain-like"/>
    <property type="match status" value="1"/>
</dbReference>
<comment type="subcellular location">
    <subcellularLocation>
        <location evidence="1">Cytoplasm</location>
        <location evidence="1">Cytosol</location>
    </subcellularLocation>
</comment>
<dbReference type="SUPFAM" id="SSF110993">
    <property type="entry name" value="eIF-2-alpha, C-terminal domain"/>
    <property type="match status" value="1"/>
</dbReference>
<dbReference type="Pfam" id="PF07541">
    <property type="entry name" value="EIF_2_alpha"/>
    <property type="match status" value="1"/>
</dbReference>
<keyword evidence="4" id="KW-0963">Cytoplasm</keyword>
<dbReference type="GO" id="GO:0003723">
    <property type="term" value="F:RNA binding"/>
    <property type="evidence" value="ECO:0007669"/>
    <property type="project" value="UniProtKB-KW"/>
</dbReference>
<comment type="function">
    <text evidence="9">eIF-2 functions in the early steps of protein synthesis by forming a ternary complex with GTP and initiator tRNA. This complex binds to a 40S ribosomal subunit, followed by mRNA binding to form a 43S pre-initiation complex. Junction of the 60S ribosomal subunit to form the 80S initiation complex is preceded by hydrolysis of the GTP bound to eIF-2 and release of an eIF-2-GDP binary complex. In order for eIF-2 to recycle and catalyze another round of initiation, the GDP bound to eIF-2 must exchange with GTP by way of a reaction catalyzed by eIF2B.</text>
</comment>
<feature type="transmembrane region" description="Helical" evidence="12">
    <location>
        <begin position="600"/>
        <end position="620"/>
    </location>
</feature>
<accession>A0A178ETG6</accession>
<dbReference type="PROSITE" id="PS50126">
    <property type="entry name" value="S1"/>
    <property type="match status" value="1"/>
</dbReference>
<keyword evidence="6" id="KW-0597">Phosphoprotein</keyword>
<protein>
    <recommendedName>
        <fullName evidence="3">Eukaryotic translation initiation factor 2 subunit alpha</fullName>
    </recommendedName>
</protein>
<keyword evidence="7" id="KW-0694">RNA-binding</keyword>
<comment type="caution">
    <text evidence="14">The sequence shown here is derived from an EMBL/GenBank/DDBJ whole genome shotgun (WGS) entry which is preliminary data.</text>
</comment>
<dbReference type="InterPro" id="IPR044126">
    <property type="entry name" value="S1_IF2_alpha"/>
</dbReference>
<dbReference type="FunFam" id="1.10.150.190:FF:000002">
    <property type="entry name" value="Translation initiation factor 2, alpha subunit"/>
    <property type="match status" value="1"/>
</dbReference>
<dbReference type="PANTHER" id="PTHR10602">
    <property type="entry name" value="EUKARYOTIC TRANSLATION INITIATION FACTOR 2 SUBUNIT 1"/>
    <property type="match status" value="1"/>
</dbReference>
<evidence type="ECO:0000256" key="9">
    <source>
        <dbReference type="ARBA" id="ARBA00060206"/>
    </source>
</evidence>
<keyword evidence="5" id="KW-0396">Initiation factor</keyword>
<feature type="transmembrane region" description="Helical" evidence="12">
    <location>
        <begin position="800"/>
        <end position="821"/>
    </location>
</feature>
<dbReference type="SUPFAM" id="SSF50249">
    <property type="entry name" value="Nucleic acid-binding proteins"/>
    <property type="match status" value="1"/>
</dbReference>
<evidence type="ECO:0000256" key="4">
    <source>
        <dbReference type="ARBA" id="ARBA00022490"/>
    </source>
</evidence>
<feature type="compositionally biased region" description="Acidic residues" evidence="11">
    <location>
        <begin position="291"/>
        <end position="304"/>
    </location>
</feature>
<evidence type="ECO:0000256" key="7">
    <source>
        <dbReference type="ARBA" id="ARBA00022884"/>
    </source>
</evidence>
<dbReference type="Pfam" id="PF00575">
    <property type="entry name" value="S1"/>
    <property type="match status" value="1"/>
</dbReference>
<dbReference type="FunFam" id="2.40.50.140:FF:000015">
    <property type="entry name" value="Eukaryotic translation initiation factor 2 subunit alpha"/>
    <property type="match status" value="1"/>
</dbReference>
<dbReference type="Pfam" id="PF23190">
    <property type="entry name" value="LHD_TRPY1"/>
    <property type="match status" value="1"/>
</dbReference>
<evidence type="ECO:0000256" key="3">
    <source>
        <dbReference type="ARBA" id="ARBA00020409"/>
    </source>
</evidence>
<dbReference type="EMBL" id="LHPM01000018">
    <property type="protein sequence ID" value="OAL63370.1"/>
    <property type="molecule type" value="Genomic_DNA"/>
</dbReference>
<evidence type="ECO:0000256" key="11">
    <source>
        <dbReference type="SAM" id="MobiDB-lite"/>
    </source>
</evidence>
<evidence type="ECO:0000313" key="14">
    <source>
        <dbReference type="EMBL" id="OAL63370.1"/>
    </source>
</evidence>
<evidence type="ECO:0000256" key="5">
    <source>
        <dbReference type="ARBA" id="ARBA00022540"/>
    </source>
</evidence>
<feature type="coiled-coil region" evidence="10">
    <location>
        <begin position="964"/>
        <end position="991"/>
    </location>
</feature>
<dbReference type="GO" id="GO:0043022">
    <property type="term" value="F:ribosome binding"/>
    <property type="evidence" value="ECO:0007669"/>
    <property type="project" value="TreeGrafter"/>
</dbReference>
<dbReference type="FunFam" id="3.30.70.1130:FF:000001">
    <property type="entry name" value="Eukaryotic translation initiation factor 2 subunit 1"/>
    <property type="match status" value="1"/>
</dbReference>
<dbReference type="Gene3D" id="3.30.70.1130">
    <property type="entry name" value="EIF_2_alpha"/>
    <property type="match status" value="1"/>
</dbReference>
<evidence type="ECO:0000256" key="1">
    <source>
        <dbReference type="ARBA" id="ARBA00004514"/>
    </source>
</evidence>
<dbReference type="Proteomes" id="UP000243015">
    <property type="component" value="Unassembled WGS sequence"/>
</dbReference>
<reference evidence="14 15" key="1">
    <citation type="submission" date="2016-05" db="EMBL/GenBank/DDBJ databases">
        <title>Genome sequencing of Trichophyton rubrum CMCC(F)T1i isolated from hair.</title>
        <authorList>
            <person name="Zhan P."/>
            <person name="Tao Y."/>
            <person name="Liu W."/>
        </authorList>
    </citation>
    <scope>NUCLEOTIDE SEQUENCE [LARGE SCALE GENOMIC DNA]</scope>
    <source>
        <strain evidence="15">CMCC(F)T1i</strain>
    </source>
</reference>
<feature type="transmembrane region" description="Helical" evidence="12">
    <location>
        <begin position="700"/>
        <end position="718"/>
    </location>
</feature>
<dbReference type="VEuPathDB" id="FungiDB:TERG_00558"/>
<gene>
    <name evidence="14" type="ORF">A7C99_5764</name>
</gene>
<evidence type="ECO:0000313" key="15">
    <source>
        <dbReference type="Proteomes" id="UP000243015"/>
    </source>
</evidence>
<dbReference type="SMART" id="SM00316">
    <property type="entry name" value="S1"/>
    <property type="match status" value="1"/>
</dbReference>
<keyword evidence="10" id="KW-0175">Coiled coil</keyword>
<feature type="domain" description="S1 motif" evidence="13">
    <location>
        <begin position="17"/>
        <end position="88"/>
    </location>
</feature>
<comment type="similarity">
    <text evidence="2">Belongs to the eIF-2-alpha family.</text>
</comment>
<keyword evidence="12" id="KW-0472">Membrane</keyword>
<feature type="region of interest" description="Disordered" evidence="11">
    <location>
        <begin position="283"/>
        <end position="315"/>
    </location>
</feature>
<dbReference type="GO" id="GO:0033290">
    <property type="term" value="C:eukaryotic 48S preinitiation complex"/>
    <property type="evidence" value="ECO:0007669"/>
    <property type="project" value="TreeGrafter"/>
</dbReference>
<evidence type="ECO:0000256" key="10">
    <source>
        <dbReference type="SAM" id="Coils"/>
    </source>
</evidence>
<evidence type="ECO:0000259" key="13">
    <source>
        <dbReference type="PROSITE" id="PS50126"/>
    </source>
</evidence>
<dbReference type="GO" id="GO:0005829">
    <property type="term" value="C:cytosol"/>
    <property type="evidence" value="ECO:0007669"/>
    <property type="project" value="UniProtKB-SubCell"/>
</dbReference>
<dbReference type="InterPro" id="IPR056336">
    <property type="entry name" value="YVC1_C"/>
</dbReference>
<evidence type="ECO:0000256" key="12">
    <source>
        <dbReference type="SAM" id="Phobius"/>
    </source>
</evidence>
<feature type="transmembrane region" description="Helical" evidence="12">
    <location>
        <begin position="739"/>
        <end position="759"/>
    </location>
</feature>
<dbReference type="CDD" id="cd04452">
    <property type="entry name" value="S1_IF2_alpha"/>
    <property type="match status" value="1"/>
</dbReference>
<evidence type="ECO:0000256" key="6">
    <source>
        <dbReference type="ARBA" id="ARBA00022553"/>
    </source>
</evidence>
<sequence>MSLTNCRFYEEKFPEIDSFVMVTVKQIAEMGAYVKLLEYDNIDGMILLSELSRRRIRSIQKLIRVGRNEVVVVLRVDKEKGYIDLSKRRVSPEDVGKCEERYNKSKSVHSIMRHVAEKTKTPIEELYQQIGWPLNKKYGHANDAFKLSITNPAVWDDVTFPSAVVKDELISHINKRLTPPPTKVRADIEVTCFGYDGIDAVKDALRAAEAVSPQVKVKLVAPPLYVLTNHCLDKTQGVKLLEEAIEKVQEKIKSSGGSCVIQMAPKAVTEQDDADLQALMEKRERENQEVSGDESYSESDEGVVEGEKYEGSSWPAPVETSLTPIVLPFAGTAGASKACSFKPQHPPCAIAFFSIIVIPVRPFKMVQWGQLFSGEPRRGRYQHLQETSRLLPRTRDQIITPALPAKEVTKVALRLKHLVEQVVCCELEEGLVTKANSTVITKEVIQTAKEAGGEQYRACVVFCLLVCVRWFKIQALVELWDSDLHDLRAVACEILAKRVIESEDDQDYLMLEVLLKRYSILRDGEPTSPANVIERAVDLHALSVIGSAGYQKCIRYLWQGWLCQDDQDPTNFIEYRERNNPSYWSHFNPDRLRAPVYQNAVQVFFSILYLVLFTIVINTVNPTGDLDVAECILYGMTLGFILDEVTKFWKVGRFYFGFWNAFNSTLYCLLLVSFVFRIVALTHSKDVDNETRNYYNQLSYNFLAFSAPMFWGRLLLYLDTYRFFGAMLVVLKVMMKESLIFFALLAVVIIGFLQGFVGMDQADPDNNMTAVVLLQGMANTVLQNPSFSEFQTFAPPFGILLYYLFTFVVMVVLLNILIALYNSAYEDITGNAINEYMGLFAHRTLQYVRAPDENVFIAPLNLIEIFCLIIPFEWWMPSDRYDKLNNYVMGIIYSPLLLVTALLESANAQRIRLNRRLGEEDDDTQEEWENAAESAGFDFKRIDDNPDTGAWDKVVTKTKPNVEVDQCVLEVRELKEQVRQLTQLVNTLMERQGISAAPANGEGQASQETNGNA</sequence>
<organism evidence="14 15">
    <name type="scientific">Trichophyton rubrum</name>
    <name type="common">Athlete's foot fungus</name>
    <name type="synonym">Epidermophyton rubrum</name>
    <dbReference type="NCBI Taxonomy" id="5551"/>
    <lineage>
        <taxon>Eukaryota</taxon>
        <taxon>Fungi</taxon>
        <taxon>Dikarya</taxon>
        <taxon>Ascomycota</taxon>
        <taxon>Pezizomycotina</taxon>
        <taxon>Eurotiomycetes</taxon>
        <taxon>Eurotiomycetidae</taxon>
        <taxon>Onygenales</taxon>
        <taxon>Arthrodermataceae</taxon>
        <taxon>Trichophyton</taxon>
    </lineage>
</organism>
<dbReference type="Gene3D" id="1.10.150.190">
    <property type="entry name" value="Translation initiation factor 2, subunit 1, domain 2"/>
    <property type="match status" value="1"/>
</dbReference>
<dbReference type="InterPro" id="IPR011488">
    <property type="entry name" value="TIF_2_asu"/>
</dbReference>
<dbReference type="AlphaFoldDB" id="A0A178ETG6"/>
<evidence type="ECO:0000256" key="8">
    <source>
        <dbReference type="ARBA" id="ARBA00022917"/>
    </source>
</evidence>
<dbReference type="InterPro" id="IPR003029">
    <property type="entry name" value="S1_domain"/>
</dbReference>
<name>A0A178ETG6_TRIRU</name>
<dbReference type="Pfam" id="PF23317">
    <property type="entry name" value="YVC1_C"/>
    <property type="match status" value="1"/>
</dbReference>
<dbReference type="InterPro" id="IPR012340">
    <property type="entry name" value="NA-bd_OB-fold"/>
</dbReference>
<dbReference type="InterPro" id="IPR056337">
    <property type="entry name" value="LHD_YVC1"/>
</dbReference>
<dbReference type="InterPro" id="IPR024055">
    <property type="entry name" value="TIF2_asu_C"/>
</dbReference>
<dbReference type="VEuPathDB" id="FungiDB:TERG_00559"/>
<feature type="transmembrane region" description="Helical" evidence="12">
    <location>
        <begin position="654"/>
        <end position="680"/>
    </location>
</feature>
<keyword evidence="8" id="KW-0648">Protein biosynthesis</keyword>
<keyword evidence="12" id="KW-1133">Transmembrane helix</keyword>
<keyword evidence="12" id="KW-0812">Transmembrane</keyword>
<dbReference type="GO" id="GO:0005850">
    <property type="term" value="C:eukaryotic translation initiation factor 2 complex"/>
    <property type="evidence" value="ECO:0007669"/>
    <property type="project" value="TreeGrafter"/>
</dbReference>
<dbReference type="InterPro" id="IPR024054">
    <property type="entry name" value="TIF2_asu_middle_sf"/>
</dbReference>
<dbReference type="GO" id="GO:0003743">
    <property type="term" value="F:translation initiation factor activity"/>
    <property type="evidence" value="ECO:0007669"/>
    <property type="project" value="UniProtKB-KW"/>
</dbReference>
<feature type="transmembrane region" description="Helical" evidence="12">
    <location>
        <begin position="855"/>
        <end position="875"/>
    </location>
</feature>